<dbReference type="PANTHER" id="PTHR46847:SF1">
    <property type="entry name" value="D-ALLOSE-BINDING PERIPLASMIC PROTEIN-RELATED"/>
    <property type="match status" value="1"/>
</dbReference>
<comment type="subcellular location">
    <subcellularLocation>
        <location evidence="1">Cell envelope</location>
    </subcellularLocation>
</comment>
<dbReference type="SUPFAM" id="SSF53822">
    <property type="entry name" value="Periplasmic binding protein-like I"/>
    <property type="match status" value="1"/>
</dbReference>
<dbReference type="EMBL" id="JAJJVO010000087">
    <property type="protein sequence ID" value="MCC9273779.1"/>
    <property type="molecule type" value="Genomic_DNA"/>
</dbReference>
<dbReference type="AlphaFoldDB" id="A0A9E4DRS4"/>
<dbReference type="Proteomes" id="UP000813384">
    <property type="component" value="Unassembled WGS sequence"/>
</dbReference>
<dbReference type="GO" id="GO:0030246">
    <property type="term" value="F:carbohydrate binding"/>
    <property type="evidence" value="ECO:0007669"/>
    <property type="project" value="UniProtKB-ARBA"/>
</dbReference>
<feature type="domain" description="Periplasmic binding protein" evidence="4">
    <location>
        <begin position="19"/>
        <end position="133"/>
    </location>
</feature>
<dbReference type="InterPro" id="IPR028082">
    <property type="entry name" value="Peripla_BP_I"/>
</dbReference>
<evidence type="ECO:0000313" key="5">
    <source>
        <dbReference type="EMBL" id="MCC9273779.1"/>
    </source>
</evidence>
<dbReference type="InterPro" id="IPR025997">
    <property type="entry name" value="SBP_2_dom"/>
</dbReference>
<reference evidence="5" key="2">
    <citation type="submission" date="2021-11" db="EMBL/GenBank/DDBJ databases">
        <authorList>
            <person name="Gilroy R."/>
        </authorList>
    </citation>
    <scope>NUCLEOTIDE SEQUENCE</scope>
    <source>
        <strain evidence="5">150</strain>
    </source>
</reference>
<evidence type="ECO:0000313" key="6">
    <source>
        <dbReference type="Proteomes" id="UP000813384"/>
    </source>
</evidence>
<dbReference type="Gene3D" id="3.40.50.2300">
    <property type="match status" value="1"/>
</dbReference>
<dbReference type="Pfam" id="PF13407">
    <property type="entry name" value="Peripla_BP_4"/>
    <property type="match status" value="1"/>
</dbReference>
<dbReference type="PANTHER" id="PTHR46847">
    <property type="entry name" value="D-ALLOSE-BINDING PERIPLASMIC PROTEIN-RELATED"/>
    <property type="match status" value="1"/>
</dbReference>
<evidence type="ECO:0000256" key="3">
    <source>
        <dbReference type="ARBA" id="ARBA00022729"/>
    </source>
</evidence>
<proteinExistence type="inferred from homology"/>
<evidence type="ECO:0000259" key="4">
    <source>
        <dbReference type="Pfam" id="PF13407"/>
    </source>
</evidence>
<organism evidence="5 6">
    <name type="scientific">Enterococcus aquimarinus</name>
    <dbReference type="NCBI Taxonomy" id="328396"/>
    <lineage>
        <taxon>Bacteria</taxon>
        <taxon>Bacillati</taxon>
        <taxon>Bacillota</taxon>
        <taxon>Bacilli</taxon>
        <taxon>Lactobacillales</taxon>
        <taxon>Enterococcaceae</taxon>
        <taxon>Enterococcus</taxon>
    </lineage>
</organism>
<evidence type="ECO:0000256" key="2">
    <source>
        <dbReference type="ARBA" id="ARBA00007639"/>
    </source>
</evidence>
<protein>
    <submittedName>
        <fullName evidence="5">Substrate-binding domain-containing protein</fullName>
    </submittedName>
</protein>
<reference evidence="5" key="1">
    <citation type="journal article" date="2021" name="PeerJ">
        <title>Extensive microbial diversity within the chicken gut microbiome revealed by metagenomics and culture.</title>
        <authorList>
            <person name="Gilroy R."/>
            <person name="Ravi A."/>
            <person name="Getino M."/>
            <person name="Pursley I."/>
            <person name="Horton D.L."/>
            <person name="Alikhan N.F."/>
            <person name="Baker D."/>
            <person name="Gharbi K."/>
            <person name="Hall N."/>
            <person name="Watson M."/>
            <person name="Adriaenssens E.M."/>
            <person name="Foster-Nyarko E."/>
            <person name="Jarju S."/>
            <person name="Secka A."/>
            <person name="Antonio M."/>
            <person name="Oren A."/>
            <person name="Chaudhuri R.R."/>
            <person name="La Ragione R."/>
            <person name="Hildebrand F."/>
            <person name="Pallen M.J."/>
        </authorList>
    </citation>
    <scope>NUCLEOTIDE SEQUENCE</scope>
    <source>
        <strain evidence="5">150</strain>
    </source>
</reference>
<gene>
    <name evidence="5" type="ORF">K8V42_05755</name>
</gene>
<keyword evidence="3" id="KW-0732">Signal</keyword>
<dbReference type="GO" id="GO:0030313">
    <property type="term" value="C:cell envelope"/>
    <property type="evidence" value="ECO:0007669"/>
    <property type="project" value="UniProtKB-SubCell"/>
</dbReference>
<comment type="similarity">
    <text evidence="2">Belongs to the bacterial solute-binding protein 2 family.</text>
</comment>
<sequence>MQDQIVWQSFQAQPATIDHKQDGKSQYVMLEGEEVHQDSLIRTESSIQAIFDEGIEVERLARGVGNWMCQPTKEFLRQWLGKYPQQIVLMISNNDEMALGALEAIRDAKLAYEPKVVGIDGTKEGLEAVNEEECRTRLSMITKPMPKPF</sequence>
<evidence type="ECO:0000256" key="1">
    <source>
        <dbReference type="ARBA" id="ARBA00004196"/>
    </source>
</evidence>
<name>A0A9E4DRS4_9ENTE</name>
<accession>A0A9E4DRS4</accession>
<comment type="caution">
    <text evidence="5">The sequence shown here is derived from an EMBL/GenBank/DDBJ whole genome shotgun (WGS) entry which is preliminary data.</text>
</comment>